<dbReference type="Pfam" id="PF21571">
    <property type="entry name" value="ArgZ-like_C_1st"/>
    <property type="match status" value="2"/>
</dbReference>
<evidence type="ECO:0000259" key="3">
    <source>
        <dbReference type="Pfam" id="PF04455"/>
    </source>
</evidence>
<feature type="domain" description="Arginine dihydrolase ArgZ/ArgE-like C-terminal first subdomain" evidence="4">
    <location>
        <begin position="164"/>
        <end position="200"/>
    </location>
</feature>
<reference evidence="5 6" key="1">
    <citation type="journal article" date="2019" name="Int. J. Syst. Evol. Microbiol.">
        <title>The Global Catalogue of Microorganisms (GCM) 10K type strain sequencing project: providing services to taxonomists for standard genome sequencing and annotation.</title>
        <authorList>
            <consortium name="The Broad Institute Genomics Platform"/>
            <consortium name="The Broad Institute Genome Sequencing Center for Infectious Disease"/>
            <person name="Wu L."/>
            <person name="Ma J."/>
        </authorList>
    </citation>
    <scope>NUCLEOTIDE SEQUENCE [LARGE SCALE GENOMIC DNA]</scope>
    <source>
        <strain evidence="5 6">NBRC 111368</strain>
    </source>
</reference>
<dbReference type="Proteomes" id="UP001596328">
    <property type="component" value="Unassembled WGS sequence"/>
</dbReference>
<dbReference type="CDD" id="cd12144">
    <property type="entry name" value="SDH_N_domain"/>
    <property type="match status" value="1"/>
</dbReference>
<keyword evidence="6" id="KW-1185">Reference proteome</keyword>
<proteinExistence type="predicted"/>
<feature type="non-terminal residue" evidence="5">
    <location>
        <position position="201"/>
    </location>
</feature>
<evidence type="ECO:0000256" key="1">
    <source>
        <dbReference type="ARBA" id="ARBA00023027"/>
    </source>
</evidence>
<name>A0ABD5S3P0_9EURY</name>
<evidence type="ECO:0000313" key="5">
    <source>
        <dbReference type="EMBL" id="MFC6726264.1"/>
    </source>
</evidence>
<feature type="region of interest" description="Disordered" evidence="2">
    <location>
        <begin position="128"/>
        <end position="173"/>
    </location>
</feature>
<dbReference type="EMBL" id="JBHSWU010000990">
    <property type="protein sequence ID" value="MFC6726264.1"/>
    <property type="molecule type" value="Genomic_DNA"/>
</dbReference>
<dbReference type="InterPro" id="IPR043009">
    <property type="entry name" value="LOR/SDH_bifunc_enz_cons_dom_sf"/>
</dbReference>
<feature type="domain" description="LOR/SDH bifunctional enzyme conserved" evidence="3">
    <location>
        <begin position="5"/>
        <end position="103"/>
    </location>
</feature>
<feature type="compositionally biased region" description="Acidic residues" evidence="2">
    <location>
        <begin position="148"/>
        <end position="157"/>
    </location>
</feature>
<organism evidence="5 6">
    <name type="scientific">Halobium palmae</name>
    <dbReference type="NCBI Taxonomy" id="1776492"/>
    <lineage>
        <taxon>Archaea</taxon>
        <taxon>Methanobacteriati</taxon>
        <taxon>Methanobacteriota</taxon>
        <taxon>Stenosarchaea group</taxon>
        <taxon>Halobacteria</taxon>
        <taxon>Halobacteriales</taxon>
        <taxon>Haloferacaceae</taxon>
        <taxon>Halobium</taxon>
    </lineage>
</organism>
<sequence>MTVARTVELEGHIIDSGMMQRCFGVVMDMDGAFEVETFDVGRHKDEESYCRMTVSADSEEDLVGILHELHQNGATLTDPGDARVEPAPADRVVPDAFYSTTNHPTEVRIDGEWIPVDRIEMDCAIVVEPGEGDGDRDASGVGAGNESGDGDGGEDGADIANEGSGTTARTKVLNAVEAGDLVVVGESGIRVKPPERPRDAS</sequence>
<accession>A0ABD5S3P0</accession>
<keyword evidence="1" id="KW-0520">NAD</keyword>
<dbReference type="InterPro" id="IPR048964">
    <property type="entry name" value="ArgZ/ArgE-like_C_1st"/>
</dbReference>
<dbReference type="InterPro" id="IPR007545">
    <property type="entry name" value="LOR/SDH_bifunc_enz_cons_dom"/>
</dbReference>
<dbReference type="Pfam" id="PF04455">
    <property type="entry name" value="Saccharop_dh_N"/>
    <property type="match status" value="1"/>
</dbReference>
<dbReference type="Gene3D" id="3.30.70.2690">
    <property type="entry name" value="LOR/SDH bifunctional enzyme, conserved domain"/>
    <property type="match status" value="1"/>
</dbReference>
<evidence type="ECO:0000313" key="6">
    <source>
        <dbReference type="Proteomes" id="UP001596328"/>
    </source>
</evidence>
<dbReference type="Gene3D" id="2.40.420.10">
    <property type="entry name" value="conserved putative lor/sdh protein from methanococcus maripaludis s2 domain"/>
    <property type="match status" value="1"/>
</dbReference>
<evidence type="ECO:0000259" key="4">
    <source>
        <dbReference type="Pfam" id="PF21571"/>
    </source>
</evidence>
<protein>
    <submittedName>
        <fullName evidence="5">TIGR00300 family protein</fullName>
    </submittedName>
</protein>
<comment type="caution">
    <text evidence="5">The sequence shown here is derived from an EMBL/GenBank/DDBJ whole genome shotgun (WGS) entry which is preliminary data.</text>
</comment>
<gene>
    <name evidence="5" type="ORF">ACFQE1_18220</name>
</gene>
<dbReference type="AlphaFoldDB" id="A0ABD5S3P0"/>
<evidence type="ECO:0000256" key="2">
    <source>
        <dbReference type="SAM" id="MobiDB-lite"/>
    </source>
</evidence>
<feature type="domain" description="Arginine dihydrolase ArgZ/ArgE-like C-terminal first subdomain" evidence="4">
    <location>
        <begin position="104"/>
        <end position="132"/>
    </location>
</feature>